<evidence type="ECO:0000313" key="3">
    <source>
        <dbReference type="Proteomes" id="UP001500738"/>
    </source>
</evidence>
<evidence type="ECO:0008006" key="4">
    <source>
        <dbReference type="Google" id="ProtNLM"/>
    </source>
</evidence>
<feature type="transmembrane region" description="Helical" evidence="1">
    <location>
        <begin position="51"/>
        <end position="72"/>
    </location>
</feature>
<protein>
    <recommendedName>
        <fullName evidence="4">Integral membrane protein</fullName>
    </recommendedName>
</protein>
<proteinExistence type="predicted"/>
<organism evidence="2 3">
    <name type="scientific">Sphingopyxis soli</name>
    <dbReference type="NCBI Taxonomy" id="592051"/>
    <lineage>
        <taxon>Bacteria</taxon>
        <taxon>Pseudomonadati</taxon>
        <taxon>Pseudomonadota</taxon>
        <taxon>Alphaproteobacteria</taxon>
        <taxon>Sphingomonadales</taxon>
        <taxon>Sphingomonadaceae</taxon>
        <taxon>Sphingopyxis</taxon>
    </lineage>
</organism>
<comment type="caution">
    <text evidence="2">The sequence shown here is derived from an EMBL/GenBank/DDBJ whole genome shotgun (WGS) entry which is preliminary data.</text>
</comment>
<reference evidence="2 3" key="1">
    <citation type="journal article" date="2019" name="Int. J. Syst. Evol. Microbiol.">
        <title>The Global Catalogue of Microorganisms (GCM) 10K type strain sequencing project: providing services to taxonomists for standard genome sequencing and annotation.</title>
        <authorList>
            <consortium name="The Broad Institute Genomics Platform"/>
            <consortium name="The Broad Institute Genome Sequencing Center for Infectious Disease"/>
            <person name="Wu L."/>
            <person name="Ma J."/>
        </authorList>
    </citation>
    <scope>NUCLEOTIDE SEQUENCE [LARGE SCALE GENOMIC DNA]</scope>
    <source>
        <strain evidence="2 3">JCM 15910</strain>
    </source>
</reference>
<dbReference type="EMBL" id="BAAAFE010000010">
    <property type="protein sequence ID" value="GAA0866843.1"/>
    <property type="molecule type" value="Genomic_DNA"/>
</dbReference>
<name>A0ABN1MBZ0_9SPHN</name>
<dbReference type="Proteomes" id="UP001500738">
    <property type="component" value="Unassembled WGS sequence"/>
</dbReference>
<gene>
    <name evidence="2" type="ORF">GCM10009115_32170</name>
</gene>
<evidence type="ECO:0000256" key="1">
    <source>
        <dbReference type="SAM" id="Phobius"/>
    </source>
</evidence>
<sequence length="76" mass="7907">MDGNPNLAQAMVNMAYVLAALAAISAAVFWFRADEAKRKAESAGKTPTLEWFSQAANATGIALGTAGLAFLASQFV</sequence>
<feature type="transmembrane region" description="Helical" evidence="1">
    <location>
        <begin position="12"/>
        <end position="31"/>
    </location>
</feature>
<keyword evidence="3" id="KW-1185">Reference proteome</keyword>
<keyword evidence="1" id="KW-0472">Membrane</keyword>
<keyword evidence="1" id="KW-1133">Transmembrane helix</keyword>
<evidence type="ECO:0000313" key="2">
    <source>
        <dbReference type="EMBL" id="GAA0866843.1"/>
    </source>
</evidence>
<dbReference type="RefSeq" id="WP_215350709.1">
    <property type="nucleotide sequence ID" value="NZ_BAAAFE010000010.1"/>
</dbReference>
<accession>A0ABN1MBZ0</accession>
<keyword evidence="1" id="KW-0812">Transmembrane</keyword>